<evidence type="ECO:0000256" key="5">
    <source>
        <dbReference type="ARBA" id="ARBA00022989"/>
    </source>
</evidence>
<feature type="transmembrane region" description="Helical" evidence="7">
    <location>
        <begin position="221"/>
        <end position="243"/>
    </location>
</feature>
<feature type="transmembrane region" description="Helical" evidence="7">
    <location>
        <begin position="164"/>
        <end position="183"/>
    </location>
</feature>
<evidence type="ECO:0000256" key="2">
    <source>
        <dbReference type="ARBA" id="ARBA00022448"/>
    </source>
</evidence>
<dbReference type="PANTHER" id="PTHR30614">
    <property type="entry name" value="MEMBRANE COMPONENT OF AMINO ACID ABC TRANSPORTER"/>
    <property type="match status" value="1"/>
</dbReference>
<feature type="transmembrane region" description="Helical" evidence="7">
    <location>
        <begin position="116"/>
        <end position="134"/>
    </location>
</feature>
<dbReference type="InterPro" id="IPR035906">
    <property type="entry name" value="MetI-like_sf"/>
</dbReference>
<evidence type="ECO:0000256" key="3">
    <source>
        <dbReference type="ARBA" id="ARBA00022475"/>
    </source>
</evidence>
<feature type="transmembrane region" description="Helical" evidence="7">
    <location>
        <begin position="33"/>
        <end position="62"/>
    </location>
</feature>
<gene>
    <name evidence="9" type="ORF">ACFVKH_15025</name>
</gene>
<dbReference type="InterPro" id="IPR010065">
    <property type="entry name" value="AA_ABC_transptr_permease_3TM"/>
</dbReference>
<feature type="domain" description="ABC transmembrane type-1" evidence="8">
    <location>
        <begin position="221"/>
        <end position="415"/>
    </location>
</feature>
<dbReference type="Gene3D" id="1.10.3720.10">
    <property type="entry name" value="MetI-like"/>
    <property type="match status" value="1"/>
</dbReference>
<dbReference type="Proteomes" id="UP001600165">
    <property type="component" value="Unassembled WGS sequence"/>
</dbReference>
<dbReference type="CDD" id="cd06261">
    <property type="entry name" value="TM_PBP2"/>
    <property type="match status" value="1"/>
</dbReference>
<evidence type="ECO:0000313" key="9">
    <source>
        <dbReference type="EMBL" id="MFE4107604.1"/>
    </source>
</evidence>
<keyword evidence="10" id="KW-1185">Reference proteome</keyword>
<reference evidence="9 10" key="1">
    <citation type="submission" date="2024-10" db="EMBL/GenBank/DDBJ databases">
        <authorList>
            <person name="Ratan Roy A."/>
            <person name="Morales Sandoval P.H."/>
            <person name="De Los Santos Villalobos S."/>
            <person name="Chakraborty S."/>
            <person name="Mukherjee J."/>
        </authorList>
    </citation>
    <scope>NUCLEOTIDE SEQUENCE [LARGE SCALE GENOMIC DNA]</scope>
    <source>
        <strain evidence="9 10">S1</strain>
    </source>
</reference>
<comment type="subcellular location">
    <subcellularLocation>
        <location evidence="1 7">Cell membrane</location>
        <topology evidence="1 7">Multi-pass membrane protein</topology>
    </subcellularLocation>
</comment>
<feature type="transmembrane region" description="Helical" evidence="7">
    <location>
        <begin position="140"/>
        <end position="157"/>
    </location>
</feature>
<keyword evidence="2 7" id="KW-0813">Transport</keyword>
<evidence type="ECO:0000256" key="6">
    <source>
        <dbReference type="ARBA" id="ARBA00023136"/>
    </source>
</evidence>
<organism evidence="9 10">
    <name type="scientific">Almyronema epifaneia S1</name>
    <dbReference type="NCBI Taxonomy" id="2991925"/>
    <lineage>
        <taxon>Bacteria</taxon>
        <taxon>Bacillati</taxon>
        <taxon>Cyanobacteriota</taxon>
        <taxon>Cyanophyceae</taxon>
        <taxon>Nodosilineales</taxon>
        <taxon>Nodosilineaceae</taxon>
        <taxon>Almyronema</taxon>
        <taxon>Almyronema epifaneia</taxon>
    </lineage>
</organism>
<feature type="transmembrane region" description="Helical" evidence="7">
    <location>
        <begin position="189"/>
        <end position="209"/>
    </location>
</feature>
<evidence type="ECO:0000313" key="10">
    <source>
        <dbReference type="Proteomes" id="UP001600165"/>
    </source>
</evidence>
<dbReference type="NCBIfam" id="TIGR01726">
    <property type="entry name" value="HEQRo_perm_3TM"/>
    <property type="match status" value="1"/>
</dbReference>
<dbReference type="InterPro" id="IPR000515">
    <property type="entry name" value="MetI-like"/>
</dbReference>
<dbReference type="EMBL" id="JBHZOL010000088">
    <property type="protein sequence ID" value="MFE4107604.1"/>
    <property type="molecule type" value="Genomic_DNA"/>
</dbReference>
<sequence length="426" mass="46285">MTSLSPSDSVSRPPSVNQPGPVTWMRKNLFSDWFNSLLTVVVVLILAYAAKGLLTWAFTVAQWQVLPNNLGLFMTGLYPSDLYWRVWTLLGFICALGGLSWGVLGRNVSTLFSRSVLISLGLLCAVIVLFPLTRPASAKLLPLVALVAGMAWVGRAIAQKFPKLGLWISAIWLISLLPLYPLIFNPIPYVPLVPGSILGGLGYLFFGVARPASPINDWGGLLLTLLVAVSGILLCFPLGLLLALGRRSQLPAVKWLSTAYIELVRGVPLISILFMGQVMIPLFLPDGMRPERIARAVIGLTLFSAAYLAENVRAGLQAIARGQSEAAASLGLNKPLTMLFIVLPQALKIAIPAIVGQFISLFQDTTLLSIVGLAELLGISRSILANPTYLGRYAEVYLFIGAIYWFFCYAMSLGSRKIEEKLNTTH</sequence>
<keyword evidence="5 7" id="KW-1133">Transmembrane helix</keyword>
<dbReference type="SUPFAM" id="SSF161098">
    <property type="entry name" value="MetI-like"/>
    <property type="match status" value="1"/>
</dbReference>
<feature type="transmembrane region" description="Helical" evidence="7">
    <location>
        <begin position="396"/>
        <end position="414"/>
    </location>
</feature>
<proteinExistence type="inferred from homology"/>
<feature type="transmembrane region" description="Helical" evidence="7">
    <location>
        <begin position="82"/>
        <end position="104"/>
    </location>
</feature>
<evidence type="ECO:0000256" key="4">
    <source>
        <dbReference type="ARBA" id="ARBA00022692"/>
    </source>
</evidence>
<dbReference type="Pfam" id="PF00528">
    <property type="entry name" value="BPD_transp_1"/>
    <property type="match status" value="1"/>
</dbReference>
<feature type="transmembrane region" description="Helical" evidence="7">
    <location>
        <begin position="336"/>
        <end position="355"/>
    </location>
</feature>
<dbReference type="PANTHER" id="PTHR30614:SF41">
    <property type="entry name" value="INNER MEMBRANE AMINO-ACID ABC TRANSPORTER PERMEASE PROTEIN YHDY"/>
    <property type="match status" value="1"/>
</dbReference>
<keyword evidence="4 7" id="KW-0812">Transmembrane</keyword>
<dbReference type="RefSeq" id="WP_377966480.1">
    <property type="nucleotide sequence ID" value="NZ_JBHZOL010000088.1"/>
</dbReference>
<name>A0ABW6IJT0_9CYAN</name>
<keyword evidence="6 7" id="KW-0472">Membrane</keyword>
<protein>
    <submittedName>
        <fullName evidence="9">Amino acid ABC transporter permease</fullName>
    </submittedName>
</protein>
<feature type="transmembrane region" description="Helical" evidence="7">
    <location>
        <begin position="263"/>
        <end position="284"/>
    </location>
</feature>
<dbReference type="InterPro" id="IPR043429">
    <property type="entry name" value="ArtM/GltK/GlnP/TcyL/YhdX-like"/>
</dbReference>
<accession>A0ABW6IJT0</accession>
<keyword evidence="3" id="KW-1003">Cell membrane</keyword>
<comment type="similarity">
    <text evidence="7">Belongs to the binding-protein-dependent transport system permease family.</text>
</comment>
<dbReference type="PROSITE" id="PS50928">
    <property type="entry name" value="ABC_TM1"/>
    <property type="match status" value="1"/>
</dbReference>
<evidence type="ECO:0000256" key="7">
    <source>
        <dbReference type="RuleBase" id="RU363032"/>
    </source>
</evidence>
<evidence type="ECO:0000256" key="1">
    <source>
        <dbReference type="ARBA" id="ARBA00004651"/>
    </source>
</evidence>
<evidence type="ECO:0000259" key="8">
    <source>
        <dbReference type="PROSITE" id="PS50928"/>
    </source>
</evidence>
<comment type="caution">
    <text evidence="9">The sequence shown here is derived from an EMBL/GenBank/DDBJ whole genome shotgun (WGS) entry which is preliminary data.</text>
</comment>